<reference evidence="1 2" key="1">
    <citation type="submission" date="2019-11" db="EMBL/GenBank/DDBJ databases">
        <title>Novel species isolated from a subtropical stream in China.</title>
        <authorList>
            <person name="Lu H."/>
        </authorList>
    </citation>
    <scope>NUCLEOTIDE SEQUENCE [LARGE SCALE GENOMIC DNA]</scope>
    <source>
        <strain evidence="1 2">FT92W</strain>
    </source>
</reference>
<gene>
    <name evidence="1" type="ORF">GJ700_19645</name>
</gene>
<dbReference type="EMBL" id="WKJJ01000012">
    <property type="protein sequence ID" value="MRV73925.1"/>
    <property type="molecule type" value="Genomic_DNA"/>
</dbReference>
<proteinExistence type="predicted"/>
<name>A0A7X2IQ83_9BURK</name>
<comment type="caution">
    <text evidence="1">The sequence shown here is derived from an EMBL/GenBank/DDBJ whole genome shotgun (WGS) entry which is preliminary data.</text>
</comment>
<dbReference type="Proteomes" id="UP000446768">
    <property type="component" value="Unassembled WGS sequence"/>
</dbReference>
<sequence length="142" mass="15376">MVTSTELRHQRIARAVLRQPDAAADSGVPAISALRWRQLARQLCPVIGDGGFMALYLRSLHVARNQYGWLPQHEALPADAAFTLLEQALLPHDAATAGSASTALLCIFIDTLILLIGELLTTSVLREAWGDDVENHAGTELP</sequence>
<protein>
    <submittedName>
        <fullName evidence="1">Uncharacterized protein</fullName>
    </submittedName>
</protein>
<evidence type="ECO:0000313" key="1">
    <source>
        <dbReference type="EMBL" id="MRV73925.1"/>
    </source>
</evidence>
<dbReference type="RefSeq" id="WP_154376991.1">
    <property type="nucleotide sequence ID" value="NZ_WKJJ01000012.1"/>
</dbReference>
<keyword evidence="2" id="KW-1185">Reference proteome</keyword>
<organism evidence="1 2">
    <name type="scientific">Pseudoduganella rivuli</name>
    <dbReference type="NCBI Taxonomy" id="2666085"/>
    <lineage>
        <taxon>Bacteria</taxon>
        <taxon>Pseudomonadati</taxon>
        <taxon>Pseudomonadota</taxon>
        <taxon>Betaproteobacteria</taxon>
        <taxon>Burkholderiales</taxon>
        <taxon>Oxalobacteraceae</taxon>
        <taxon>Telluria group</taxon>
        <taxon>Pseudoduganella</taxon>
    </lineage>
</organism>
<evidence type="ECO:0000313" key="2">
    <source>
        <dbReference type="Proteomes" id="UP000446768"/>
    </source>
</evidence>
<dbReference type="AlphaFoldDB" id="A0A7X2IQ83"/>
<accession>A0A7X2IQ83</accession>